<gene>
    <name evidence="2" type="ORF">A0H81_09167</name>
</gene>
<organism evidence="2 3">
    <name type="scientific">Grifola frondosa</name>
    <name type="common">Maitake</name>
    <name type="synonym">Polyporus frondosus</name>
    <dbReference type="NCBI Taxonomy" id="5627"/>
    <lineage>
        <taxon>Eukaryota</taxon>
        <taxon>Fungi</taxon>
        <taxon>Dikarya</taxon>
        <taxon>Basidiomycota</taxon>
        <taxon>Agaricomycotina</taxon>
        <taxon>Agaricomycetes</taxon>
        <taxon>Polyporales</taxon>
        <taxon>Grifolaceae</taxon>
        <taxon>Grifola</taxon>
    </lineage>
</organism>
<dbReference type="Proteomes" id="UP000092993">
    <property type="component" value="Unassembled WGS sequence"/>
</dbReference>
<evidence type="ECO:0000313" key="3">
    <source>
        <dbReference type="Proteomes" id="UP000092993"/>
    </source>
</evidence>
<feature type="compositionally biased region" description="Polar residues" evidence="1">
    <location>
        <begin position="44"/>
        <end position="53"/>
    </location>
</feature>
<accession>A0A1C7M0Q2</accession>
<feature type="region of interest" description="Disordered" evidence="1">
    <location>
        <begin position="1"/>
        <end position="84"/>
    </location>
</feature>
<sequence length="378" mass="41442">MSKPQDSLRRCKTNVPQLQPAHGYRELCSYDLEPKRRGPDRQPGTRQRSTTAVASDRPRRRRRKNLDSSSTATRKKTEAQVQNTGDAVNQTLSAVFDDISGITAVPHTGLAIINEELFPLYDDGHEGVPVIPYNVSAQFQQAQPLGSVNNLQVPNIGYDADDLELSLMSKLTAFSAISCPLIIGNNRLDEELDERIEEANVIGAEPGLQFTRETWWDALLTQYALIHDGTSSLTVGLLATFFQSSESELGLHGRVRALALQEQAQSALEASLNAGWIDCGLVQASLLLGFFEMSPHSLQSKERTRSALVMLDALVHSLRLTTLDADDPRVSVFPPPARAHCACFVPRAGDAGGPVELVRSKLAARMQLLVVQYGVRMS</sequence>
<dbReference type="OrthoDB" id="2123952at2759"/>
<comment type="caution">
    <text evidence="2">The sequence shown here is derived from an EMBL/GenBank/DDBJ whole genome shotgun (WGS) entry which is preliminary data.</text>
</comment>
<dbReference type="AlphaFoldDB" id="A0A1C7M0Q2"/>
<evidence type="ECO:0000313" key="2">
    <source>
        <dbReference type="EMBL" id="OBZ70523.1"/>
    </source>
</evidence>
<dbReference type="STRING" id="5627.A0A1C7M0Q2"/>
<protein>
    <submittedName>
        <fullName evidence="2">Uncharacterized protein</fullName>
    </submittedName>
</protein>
<evidence type="ECO:0000256" key="1">
    <source>
        <dbReference type="SAM" id="MobiDB-lite"/>
    </source>
</evidence>
<dbReference type="EMBL" id="LUGG01000013">
    <property type="protein sequence ID" value="OBZ70523.1"/>
    <property type="molecule type" value="Genomic_DNA"/>
</dbReference>
<reference evidence="2 3" key="1">
    <citation type="submission" date="2016-03" db="EMBL/GenBank/DDBJ databases">
        <title>Whole genome sequencing of Grifola frondosa 9006-11.</title>
        <authorList>
            <person name="Min B."/>
            <person name="Park H."/>
            <person name="Kim J.-G."/>
            <person name="Cho H."/>
            <person name="Oh Y.-L."/>
            <person name="Kong W.-S."/>
            <person name="Choi I.-G."/>
        </authorList>
    </citation>
    <scope>NUCLEOTIDE SEQUENCE [LARGE SCALE GENOMIC DNA]</scope>
    <source>
        <strain evidence="2 3">9006-11</strain>
    </source>
</reference>
<keyword evidence="3" id="KW-1185">Reference proteome</keyword>
<proteinExistence type="predicted"/>
<name>A0A1C7M0Q2_GRIFR</name>